<comment type="caution">
    <text evidence="1">The sequence shown here is derived from an EMBL/GenBank/DDBJ whole genome shotgun (WGS) entry which is preliminary data.</text>
</comment>
<dbReference type="OrthoDB" id="6402335at2"/>
<evidence type="ECO:0000313" key="1">
    <source>
        <dbReference type="EMBL" id="PQJ82140.1"/>
    </source>
</evidence>
<organism evidence="1 2">
    <name type="scientific">Polaribacter glomeratus</name>
    <dbReference type="NCBI Taxonomy" id="102"/>
    <lineage>
        <taxon>Bacteria</taxon>
        <taxon>Pseudomonadati</taxon>
        <taxon>Bacteroidota</taxon>
        <taxon>Flavobacteriia</taxon>
        <taxon>Flavobacteriales</taxon>
        <taxon>Flavobacteriaceae</taxon>
    </lineage>
</organism>
<dbReference type="AlphaFoldDB" id="A0A2S7WX13"/>
<sequence>MFEARNYTPKECVNAINTYPKFWNSIKKKTLESKKYNLKIREGIANFKELYSNLKPATLYYTIVVFKSAGTGFDNLANKM</sequence>
<keyword evidence="2" id="KW-1185">Reference proteome</keyword>
<protein>
    <submittedName>
        <fullName evidence="1">Uncharacterized protein</fullName>
    </submittedName>
</protein>
<reference evidence="1 2" key="1">
    <citation type="submission" date="2016-12" db="EMBL/GenBank/DDBJ databases">
        <title>Trade-off between light-utilization and light-protection in marine flavobacteria.</title>
        <authorList>
            <person name="Kumagai Y."/>
            <person name="Yoshizawa S."/>
            <person name="Kogure K."/>
            <person name="Iwasaki W."/>
        </authorList>
    </citation>
    <scope>NUCLEOTIDE SEQUENCE [LARGE SCALE GENOMIC DNA]</scope>
    <source>
        <strain evidence="1 2">ATCC 43844</strain>
    </source>
</reference>
<proteinExistence type="predicted"/>
<dbReference type="EMBL" id="MSCM01000001">
    <property type="protein sequence ID" value="PQJ82140.1"/>
    <property type="molecule type" value="Genomic_DNA"/>
</dbReference>
<accession>A0A2S7WX13</accession>
<evidence type="ECO:0000313" key="2">
    <source>
        <dbReference type="Proteomes" id="UP000239068"/>
    </source>
</evidence>
<gene>
    <name evidence="1" type="ORF">BTO16_05940</name>
</gene>
<name>A0A2S7WX13_9FLAO</name>
<dbReference type="Proteomes" id="UP000239068">
    <property type="component" value="Unassembled WGS sequence"/>
</dbReference>
<dbReference type="RefSeq" id="WP_105020711.1">
    <property type="nucleotide sequence ID" value="NZ_MSCM01000001.1"/>
</dbReference>